<dbReference type="EMBL" id="BAABHB010000011">
    <property type="protein sequence ID" value="GAA4414067.1"/>
    <property type="molecule type" value="Genomic_DNA"/>
</dbReference>
<protein>
    <recommendedName>
        <fullName evidence="1">HTH araC/xylS-type domain-containing protein</fullName>
    </recommendedName>
</protein>
<accession>A0ABP8KRR5</accession>
<evidence type="ECO:0000313" key="2">
    <source>
        <dbReference type="EMBL" id="GAA4414067.1"/>
    </source>
</evidence>
<feature type="domain" description="HTH araC/xylS-type" evidence="1">
    <location>
        <begin position="62"/>
        <end position="139"/>
    </location>
</feature>
<dbReference type="Gene3D" id="1.10.10.60">
    <property type="entry name" value="Homeodomain-like"/>
    <property type="match status" value="1"/>
</dbReference>
<dbReference type="RefSeq" id="WP_345270061.1">
    <property type="nucleotide sequence ID" value="NZ_BAABHB010000011.1"/>
</dbReference>
<keyword evidence="3" id="KW-1185">Reference proteome</keyword>
<dbReference type="PROSITE" id="PS01124">
    <property type="entry name" value="HTH_ARAC_FAMILY_2"/>
    <property type="match status" value="1"/>
</dbReference>
<dbReference type="Proteomes" id="UP001500936">
    <property type="component" value="Unassembled WGS sequence"/>
</dbReference>
<gene>
    <name evidence="2" type="ORF">GCM10023187_43080</name>
</gene>
<sequence length="139" mass="15951">MGFSSNELTGEFCDAESVISSELKSVNDRIANSGDYFEMIKHVETFLLGKLPKIKVSNHPIDKIGQLLTYNPNPFSLDWIADQANLSPRQFERKFSERIGIGPKLYSRISKFFLTLDFKEQKPEIDWLTVALHYGYTVQ</sequence>
<evidence type="ECO:0000259" key="1">
    <source>
        <dbReference type="PROSITE" id="PS01124"/>
    </source>
</evidence>
<name>A0ABP8KRR5_9BACT</name>
<organism evidence="2 3">
    <name type="scientific">Nibrella viscosa</name>
    <dbReference type="NCBI Taxonomy" id="1084524"/>
    <lineage>
        <taxon>Bacteria</taxon>
        <taxon>Pseudomonadati</taxon>
        <taxon>Bacteroidota</taxon>
        <taxon>Cytophagia</taxon>
        <taxon>Cytophagales</taxon>
        <taxon>Spirosomataceae</taxon>
        <taxon>Nibrella</taxon>
    </lineage>
</organism>
<dbReference type="InterPro" id="IPR018060">
    <property type="entry name" value="HTH_AraC"/>
</dbReference>
<evidence type="ECO:0000313" key="3">
    <source>
        <dbReference type="Proteomes" id="UP001500936"/>
    </source>
</evidence>
<reference evidence="3" key="1">
    <citation type="journal article" date="2019" name="Int. J. Syst. Evol. Microbiol.">
        <title>The Global Catalogue of Microorganisms (GCM) 10K type strain sequencing project: providing services to taxonomists for standard genome sequencing and annotation.</title>
        <authorList>
            <consortium name="The Broad Institute Genomics Platform"/>
            <consortium name="The Broad Institute Genome Sequencing Center for Infectious Disease"/>
            <person name="Wu L."/>
            <person name="Ma J."/>
        </authorList>
    </citation>
    <scope>NUCLEOTIDE SEQUENCE [LARGE SCALE GENOMIC DNA]</scope>
    <source>
        <strain evidence="3">JCM 17925</strain>
    </source>
</reference>
<proteinExistence type="predicted"/>
<comment type="caution">
    <text evidence="2">The sequence shown here is derived from an EMBL/GenBank/DDBJ whole genome shotgun (WGS) entry which is preliminary data.</text>
</comment>